<evidence type="ECO:0000313" key="3">
    <source>
        <dbReference type="Proteomes" id="UP001499978"/>
    </source>
</evidence>
<keyword evidence="3" id="KW-1185">Reference proteome</keyword>
<feature type="region of interest" description="Disordered" evidence="1">
    <location>
        <begin position="1"/>
        <end position="45"/>
    </location>
</feature>
<gene>
    <name evidence="2" type="ORF">GCM10010201_11440</name>
</gene>
<evidence type="ECO:0000256" key="1">
    <source>
        <dbReference type="SAM" id="MobiDB-lite"/>
    </source>
</evidence>
<comment type="caution">
    <text evidence="2">The sequence shown here is derived from an EMBL/GenBank/DDBJ whole genome shotgun (WGS) entry which is preliminary data.</text>
</comment>
<organism evidence="2 3">
    <name type="scientific">Pilimelia columellifera subsp. columellifera</name>
    <dbReference type="NCBI Taxonomy" id="706583"/>
    <lineage>
        <taxon>Bacteria</taxon>
        <taxon>Bacillati</taxon>
        <taxon>Actinomycetota</taxon>
        <taxon>Actinomycetes</taxon>
        <taxon>Micromonosporales</taxon>
        <taxon>Micromonosporaceae</taxon>
        <taxon>Pilimelia</taxon>
    </lineage>
</organism>
<evidence type="ECO:0000313" key="2">
    <source>
        <dbReference type="EMBL" id="GAA2516524.1"/>
    </source>
</evidence>
<accession>A0ABN3N8B9</accession>
<dbReference type="EMBL" id="BAAARY010000004">
    <property type="protein sequence ID" value="GAA2516524.1"/>
    <property type="molecule type" value="Genomic_DNA"/>
</dbReference>
<proteinExistence type="predicted"/>
<name>A0ABN3N8B9_9ACTN</name>
<reference evidence="2 3" key="1">
    <citation type="journal article" date="2019" name="Int. J. Syst. Evol. Microbiol.">
        <title>The Global Catalogue of Microorganisms (GCM) 10K type strain sequencing project: providing services to taxonomists for standard genome sequencing and annotation.</title>
        <authorList>
            <consortium name="The Broad Institute Genomics Platform"/>
            <consortium name="The Broad Institute Genome Sequencing Center for Infectious Disease"/>
            <person name="Wu L."/>
            <person name="Ma J."/>
        </authorList>
    </citation>
    <scope>NUCLEOTIDE SEQUENCE [LARGE SCALE GENOMIC DNA]</scope>
    <source>
        <strain evidence="2 3">JCM 3367</strain>
    </source>
</reference>
<protein>
    <submittedName>
        <fullName evidence="2">Uncharacterized protein</fullName>
    </submittedName>
</protein>
<dbReference type="Proteomes" id="UP001499978">
    <property type="component" value="Unassembled WGS sequence"/>
</dbReference>
<sequence length="71" mass="7341">MATLTAGGAGATHSERLAPGPNMKHSDLPGRNGDPEPASDPSQAAACTWGGTRWGNRVLASGFPLARMVRR</sequence>